<keyword evidence="1" id="KW-0472">Membrane</keyword>
<reference evidence="2" key="1">
    <citation type="submission" date="2020-04" db="EMBL/GenBank/DDBJ databases">
        <title>Genome Assembly and Annotation of Botryosphaeria dothidea sdau 11-99, a Latent Pathogen of Apple Fruit Ring Rot in China.</title>
        <authorList>
            <person name="Yu C."/>
            <person name="Diao Y."/>
            <person name="Lu Q."/>
            <person name="Zhao J."/>
            <person name="Cui S."/>
            <person name="Peng C."/>
            <person name="He B."/>
            <person name="Liu H."/>
        </authorList>
    </citation>
    <scope>NUCLEOTIDE SEQUENCE [LARGE SCALE GENOMIC DNA]</scope>
    <source>
        <strain evidence="2">Sdau11-99</strain>
    </source>
</reference>
<feature type="transmembrane region" description="Helical" evidence="1">
    <location>
        <begin position="60"/>
        <end position="83"/>
    </location>
</feature>
<dbReference type="OrthoDB" id="2250022at2759"/>
<evidence type="ECO:0000256" key="1">
    <source>
        <dbReference type="SAM" id="Phobius"/>
    </source>
</evidence>
<organism evidence="2 3">
    <name type="scientific">Botryosphaeria dothidea</name>
    <dbReference type="NCBI Taxonomy" id="55169"/>
    <lineage>
        <taxon>Eukaryota</taxon>
        <taxon>Fungi</taxon>
        <taxon>Dikarya</taxon>
        <taxon>Ascomycota</taxon>
        <taxon>Pezizomycotina</taxon>
        <taxon>Dothideomycetes</taxon>
        <taxon>Dothideomycetes incertae sedis</taxon>
        <taxon>Botryosphaeriales</taxon>
        <taxon>Botryosphaeriaceae</taxon>
        <taxon>Botryosphaeria</taxon>
    </lineage>
</organism>
<name>A0A8H4IQR0_9PEZI</name>
<keyword evidence="3" id="KW-1185">Reference proteome</keyword>
<proteinExistence type="predicted"/>
<keyword evidence="1" id="KW-0812">Transmembrane</keyword>
<evidence type="ECO:0000313" key="3">
    <source>
        <dbReference type="Proteomes" id="UP000572817"/>
    </source>
</evidence>
<dbReference type="Proteomes" id="UP000572817">
    <property type="component" value="Unassembled WGS sequence"/>
</dbReference>
<comment type="caution">
    <text evidence="2">The sequence shown here is derived from an EMBL/GenBank/DDBJ whole genome shotgun (WGS) entry which is preliminary data.</text>
</comment>
<dbReference type="AlphaFoldDB" id="A0A8H4IQR0"/>
<evidence type="ECO:0000313" key="2">
    <source>
        <dbReference type="EMBL" id="KAF4305610.1"/>
    </source>
</evidence>
<dbReference type="EMBL" id="WWBZ02000040">
    <property type="protein sequence ID" value="KAF4305610.1"/>
    <property type="molecule type" value="Genomic_DNA"/>
</dbReference>
<gene>
    <name evidence="2" type="ORF">GTA08_BOTSDO07345</name>
</gene>
<accession>A0A8H4IQR0</accession>
<keyword evidence="1" id="KW-1133">Transmembrane helix</keyword>
<sequence length="117" mass="12638">MWPLALAIVGFVFAAVSLNTGARYFAMILMVGGGHGANAFVLAWAQKTVWSYIHADTAKPRYVLAMSVNSASALGCILLSLFLRKVVQHVNRNIESGTNVAPVMKGEVSRLRDCLKS</sequence>
<protein>
    <submittedName>
        <fullName evidence="2">Major facilitator superfamily transporter</fullName>
    </submittedName>
</protein>